<feature type="region of interest" description="Disordered" evidence="2">
    <location>
        <begin position="1375"/>
        <end position="1434"/>
    </location>
</feature>
<evidence type="ECO:0000259" key="3">
    <source>
        <dbReference type="PROSITE" id="PS50158"/>
    </source>
</evidence>
<reference evidence="4 5" key="1">
    <citation type="submission" date="2019-06" db="EMBL/GenBank/DDBJ databases">
        <title>Draft genome sequence of the filamentous fungus Phialemoniopsis curvata isolated from diesel fuel.</title>
        <authorList>
            <person name="Varaljay V.A."/>
            <person name="Lyon W.J."/>
            <person name="Crouch A.L."/>
            <person name="Drake C.E."/>
            <person name="Hollomon J.M."/>
            <person name="Nadeau L.J."/>
            <person name="Nunn H.S."/>
            <person name="Stevenson B.S."/>
            <person name="Bojanowski C.L."/>
            <person name="Crookes-Goodson W.J."/>
        </authorList>
    </citation>
    <scope>NUCLEOTIDE SEQUENCE [LARGE SCALE GENOMIC DNA]</scope>
    <source>
        <strain evidence="4 5">D216</strain>
    </source>
</reference>
<accession>A0A507B9A8</accession>
<dbReference type="SMART" id="SM00343">
    <property type="entry name" value="ZnF_C2HC"/>
    <property type="match status" value="6"/>
</dbReference>
<dbReference type="Pfam" id="PF13086">
    <property type="entry name" value="AAA_11"/>
    <property type="match status" value="1"/>
</dbReference>
<dbReference type="InterPro" id="IPR036875">
    <property type="entry name" value="Znf_CCHC_sf"/>
</dbReference>
<dbReference type="EMBL" id="SKBQ01000030">
    <property type="protein sequence ID" value="TPX13979.1"/>
    <property type="molecule type" value="Genomic_DNA"/>
</dbReference>
<dbReference type="GO" id="GO:0008270">
    <property type="term" value="F:zinc ion binding"/>
    <property type="evidence" value="ECO:0007669"/>
    <property type="project" value="UniProtKB-KW"/>
</dbReference>
<dbReference type="SUPFAM" id="SSF52540">
    <property type="entry name" value="P-loop containing nucleoside triphosphate hydrolases"/>
    <property type="match status" value="1"/>
</dbReference>
<dbReference type="InterPro" id="IPR027417">
    <property type="entry name" value="P-loop_NTPase"/>
</dbReference>
<feature type="domain" description="CCHC-type" evidence="3">
    <location>
        <begin position="1318"/>
        <end position="1333"/>
    </location>
</feature>
<keyword evidence="1" id="KW-0863">Zinc-finger</keyword>
<dbReference type="RefSeq" id="XP_030995690.1">
    <property type="nucleotide sequence ID" value="XM_031140227.1"/>
</dbReference>
<organism evidence="4 5">
    <name type="scientific">Thyridium curvatum</name>
    <dbReference type="NCBI Taxonomy" id="1093900"/>
    <lineage>
        <taxon>Eukaryota</taxon>
        <taxon>Fungi</taxon>
        <taxon>Dikarya</taxon>
        <taxon>Ascomycota</taxon>
        <taxon>Pezizomycotina</taxon>
        <taxon>Sordariomycetes</taxon>
        <taxon>Sordariomycetidae</taxon>
        <taxon>Thyridiales</taxon>
        <taxon>Thyridiaceae</taxon>
        <taxon>Thyridium</taxon>
    </lineage>
</organism>
<dbReference type="Proteomes" id="UP000319257">
    <property type="component" value="Unassembled WGS sequence"/>
</dbReference>
<evidence type="ECO:0000313" key="5">
    <source>
        <dbReference type="Proteomes" id="UP000319257"/>
    </source>
</evidence>
<evidence type="ECO:0000256" key="1">
    <source>
        <dbReference type="PROSITE-ProRule" id="PRU00047"/>
    </source>
</evidence>
<evidence type="ECO:0000256" key="2">
    <source>
        <dbReference type="SAM" id="MobiDB-lite"/>
    </source>
</evidence>
<dbReference type="GO" id="GO:0003676">
    <property type="term" value="F:nucleic acid binding"/>
    <property type="evidence" value="ECO:0007669"/>
    <property type="project" value="InterPro"/>
</dbReference>
<dbReference type="Gene3D" id="4.10.60.10">
    <property type="entry name" value="Zinc finger, CCHC-type"/>
    <property type="match status" value="2"/>
</dbReference>
<evidence type="ECO:0000313" key="4">
    <source>
        <dbReference type="EMBL" id="TPX13979.1"/>
    </source>
</evidence>
<dbReference type="GeneID" id="41973126"/>
<dbReference type="Pfam" id="PF00098">
    <property type="entry name" value="zf-CCHC"/>
    <property type="match status" value="3"/>
</dbReference>
<dbReference type="STRING" id="1093900.A0A507B9A8"/>
<keyword evidence="1" id="KW-0479">Metal-binding</keyword>
<dbReference type="InterPro" id="IPR001878">
    <property type="entry name" value="Znf_CCHC"/>
</dbReference>
<dbReference type="OrthoDB" id="6513042at2759"/>
<dbReference type="Gene3D" id="3.40.50.300">
    <property type="entry name" value="P-loop containing nucleotide triphosphate hydrolases"/>
    <property type="match status" value="1"/>
</dbReference>
<sequence length="1434" mass="161295">MSSSSSTIAAVETSDIGVTHVEAAQTSALDPLQAGLDPAQAGFEVDEVDEEQEHALIQKKMREEFFRNATAGPGDRQYHAEPCRTYVSIDGAAITTPVKERAAILTGPKGTESLDAKVHLVYLPFDHSYLLVTFSVLHRQFDNPQVAEVKIYLAEVAVADDNTPLFELRKAESQAEASEMMCKFTPNVNVGVDSWSRIYTLTLTAKLYLNYQELVHRKLRLPDDHVLPKILGAMLPYKDPYMAAEYFEHSPNQRVMFLDRVPRLSSEPAIKDTRTLPAVSQYVDSCHLLVRQMIGTVFDHDISTAYENDIGSISLKAIALPCQHVIKDRRFFLVVNPEGNESILPRDGEAFKVQIMDIEMKSPEASSQDVEKLAEDYLEDVIVPARAEPDPKASILQGSGRFFQDLTEGEATALLPTKAEMADNYAYRQRIIVWCLENRERLVSLQEVPIDEEYMWWNYERIDILAQGIPAHYHIYLVAIPLQPRNELEEHADDMERDQFTVDIPFLDQGKLEEDQKSLCDLDFAHGLEIRIRKCQSDKTLRAEASSVNALNYPRIAEKSDCPVTERSSKAYNYLLNFRCPEDKEEIDILEELPGIRSVLGDTFTSLPQQVQAGWERLDHHQKEAIKKAPNAPQRVHIVPGVAGCGKTRVAEMCMIFSHFANPSNSKSTQAFKSLYIVNNNTALDMAAHRFQEAFDQMYESGGFKGPRPSVIRLYAVDTEVRDMKRRFSSAIPELFDSQAAEEALKKTTPIEVHFLSQLSLTRMTRDAHQLRISRSRKAKTLSLHEAAFKFYTDHKAEFGELSETMDELKATEGKDREVWIRFKALVKDLYKRTLMEHNGVICTTAVGCYNGLFRSTYKPKLVILDEAARMRELTTLIPIAWFAPALWLVLGDPFQLLPYITGEMHPEAQNPMLHQLQLSTMTRAVESGNIDSYLVINHRAKGGLHTLPSQLIYNDNMTVSVEGTAGMFPDSVKHFWAFIKTHINPIQPPNKLRVMLEFPGSKTTKQGDSTVNPAYVQHVLEKIVIPALRDKKLTQMVPHTDKPARILILALYKAQLYFTQTSWIRFTADLHRICLALTRSIQYEVAIMNRGMWLGNFDNPNLNPQATILCRIFNKLKSVNIRINYCPVCQTTQHTEFDAAGCCTSPGAKTNLCDCTGDPHPDLLCPTKSLCLHCGEVGHDTNLCEKDPAFCVYCHKDHLPSNCHKEPCALCKSKAHSAQNCVICVHCREKHEGKCDEAQLYKARRSICRECEMPGHMARNCSKDGDTRDCYKCGETGHIASDCPVEKLPKACRVCGEENHVARDCPQNDSRRRQLNCFECGATGHVKSQCPNTDEKKVQFLRNEAISARTFTGEPVVFGLTEEQQHLTNLIQSNSSTNEHTGDFGGDALQSGWVAESVSDNGDQVPASSGEDASGDSSGFDFEDSESYNAAQW</sequence>
<dbReference type="InterPro" id="IPR041677">
    <property type="entry name" value="DNA2/NAM7_AAA_11"/>
</dbReference>
<protein>
    <recommendedName>
        <fullName evidence="3">CCHC-type domain-containing protein</fullName>
    </recommendedName>
</protein>
<dbReference type="PANTHER" id="PTHR10887:SF495">
    <property type="entry name" value="HELICASE SENATAXIN ISOFORM X1-RELATED"/>
    <property type="match status" value="1"/>
</dbReference>
<feature type="domain" description="CCHC-type" evidence="3">
    <location>
        <begin position="1249"/>
        <end position="1264"/>
    </location>
</feature>
<name>A0A507B9A8_9PEZI</name>
<feature type="domain" description="CCHC-type" evidence="3">
    <location>
        <begin position="1293"/>
        <end position="1308"/>
    </location>
</feature>
<keyword evidence="1" id="KW-0862">Zinc</keyword>
<comment type="caution">
    <text evidence="4">The sequence shown here is derived from an EMBL/GenBank/DDBJ whole genome shotgun (WGS) entry which is preliminary data.</text>
</comment>
<dbReference type="InterPro" id="IPR045055">
    <property type="entry name" value="DNA2/NAM7-like"/>
</dbReference>
<keyword evidence="5" id="KW-1185">Reference proteome</keyword>
<feature type="compositionally biased region" description="Low complexity" evidence="2">
    <location>
        <begin position="1408"/>
        <end position="1421"/>
    </location>
</feature>
<dbReference type="InParanoid" id="A0A507B9A8"/>
<dbReference type="SUPFAM" id="SSF57756">
    <property type="entry name" value="Retrovirus zinc finger-like domains"/>
    <property type="match status" value="2"/>
</dbReference>
<dbReference type="PROSITE" id="PS50158">
    <property type="entry name" value="ZF_CCHC"/>
    <property type="match status" value="4"/>
</dbReference>
<dbReference type="PANTHER" id="PTHR10887">
    <property type="entry name" value="DNA2/NAM7 HELICASE FAMILY"/>
    <property type="match status" value="1"/>
</dbReference>
<gene>
    <name evidence="4" type="ORF">E0L32_005679</name>
</gene>
<feature type="domain" description="CCHC-type" evidence="3">
    <location>
        <begin position="1271"/>
        <end position="1285"/>
    </location>
</feature>
<dbReference type="GO" id="GO:0004386">
    <property type="term" value="F:helicase activity"/>
    <property type="evidence" value="ECO:0007669"/>
    <property type="project" value="InterPro"/>
</dbReference>
<proteinExistence type="predicted"/>